<accession>A0A381RS15</accession>
<proteinExistence type="predicted"/>
<dbReference type="PANTHER" id="PTHR35851">
    <property type="entry name" value="CELL DIVISION PROTEIN FTSQ"/>
    <property type="match status" value="1"/>
</dbReference>
<dbReference type="Pfam" id="PF03799">
    <property type="entry name" value="FtsQ_DivIB_C"/>
    <property type="match status" value="1"/>
</dbReference>
<keyword evidence="6" id="KW-0131">Cell cycle</keyword>
<evidence type="ECO:0000256" key="5">
    <source>
        <dbReference type="ARBA" id="ARBA00022989"/>
    </source>
</evidence>
<dbReference type="InterPro" id="IPR005548">
    <property type="entry name" value="Cell_div_FtsQ/DivIB_C"/>
</dbReference>
<dbReference type="InterPro" id="IPR013685">
    <property type="entry name" value="POTRA_FtsQ_type"/>
</dbReference>
<evidence type="ECO:0000259" key="8">
    <source>
        <dbReference type="Pfam" id="PF08478"/>
    </source>
</evidence>
<evidence type="ECO:0000256" key="1">
    <source>
        <dbReference type="ARBA" id="ARBA00022475"/>
    </source>
</evidence>
<name>A0A381RS15_9ZZZZ</name>
<evidence type="ECO:0000256" key="6">
    <source>
        <dbReference type="ARBA" id="ARBA00023306"/>
    </source>
</evidence>
<organism evidence="9">
    <name type="scientific">marine metagenome</name>
    <dbReference type="NCBI Taxonomy" id="408172"/>
    <lineage>
        <taxon>unclassified sequences</taxon>
        <taxon>metagenomes</taxon>
        <taxon>ecological metagenomes</taxon>
    </lineage>
</organism>
<evidence type="ECO:0000259" key="7">
    <source>
        <dbReference type="Pfam" id="PF03799"/>
    </source>
</evidence>
<dbReference type="EMBL" id="UINC01002190">
    <property type="protein sequence ID" value="SUZ93951.1"/>
    <property type="molecule type" value="Genomic_DNA"/>
</dbReference>
<protein>
    <submittedName>
        <fullName evidence="9">Uncharacterized protein</fullName>
    </submittedName>
</protein>
<dbReference type="Gene3D" id="3.10.20.310">
    <property type="entry name" value="membrane protein fhac"/>
    <property type="match status" value="1"/>
</dbReference>
<gene>
    <name evidence="9" type="ORF">METZ01_LOCUS46805</name>
</gene>
<feature type="domain" description="Cell division protein FtsQ/DivIB C-terminal" evidence="7">
    <location>
        <begin position="91"/>
        <end position="200"/>
    </location>
</feature>
<keyword evidence="4" id="KW-0812">Transmembrane</keyword>
<keyword evidence="2" id="KW-0997">Cell inner membrane</keyword>
<feature type="domain" description="POTRA" evidence="8">
    <location>
        <begin position="46"/>
        <end position="84"/>
    </location>
</feature>
<dbReference type="Pfam" id="PF08478">
    <property type="entry name" value="POTRA_1"/>
    <property type="match status" value="1"/>
</dbReference>
<keyword evidence="5" id="KW-0472">Membrane</keyword>
<dbReference type="Gene3D" id="3.40.50.11690">
    <property type="entry name" value="Cell division protein FtsQ/DivIB"/>
    <property type="match status" value="1"/>
</dbReference>
<evidence type="ECO:0000256" key="3">
    <source>
        <dbReference type="ARBA" id="ARBA00022618"/>
    </source>
</evidence>
<keyword evidence="1" id="KW-1003">Cell membrane</keyword>
<keyword evidence="5" id="KW-1133">Transmembrane helix</keyword>
<dbReference type="GO" id="GO:0090529">
    <property type="term" value="P:cell septum assembly"/>
    <property type="evidence" value="ECO:0007669"/>
    <property type="project" value="InterPro"/>
</dbReference>
<dbReference type="InterPro" id="IPR045335">
    <property type="entry name" value="FtsQ_C_sf"/>
</dbReference>
<dbReference type="PANTHER" id="PTHR35851:SF1">
    <property type="entry name" value="CELL DIVISION PROTEIN FTSQ"/>
    <property type="match status" value="1"/>
</dbReference>
<keyword evidence="3" id="KW-0132">Cell division</keyword>
<evidence type="ECO:0000256" key="4">
    <source>
        <dbReference type="ARBA" id="ARBA00022692"/>
    </source>
</evidence>
<dbReference type="AlphaFoldDB" id="A0A381RS15"/>
<dbReference type="InterPro" id="IPR026579">
    <property type="entry name" value="FtsQ"/>
</dbReference>
<reference evidence="9" key="1">
    <citation type="submission" date="2018-05" db="EMBL/GenBank/DDBJ databases">
        <authorList>
            <person name="Lanie J.A."/>
            <person name="Ng W.-L."/>
            <person name="Kazmierczak K.M."/>
            <person name="Andrzejewski T.M."/>
            <person name="Davidsen T.M."/>
            <person name="Wayne K.J."/>
            <person name="Tettelin H."/>
            <person name="Glass J.I."/>
            <person name="Rusch D."/>
            <person name="Podicherti R."/>
            <person name="Tsui H.-C.T."/>
            <person name="Winkler M.E."/>
        </authorList>
    </citation>
    <scope>NUCLEOTIDE SEQUENCE</scope>
</reference>
<sequence>MIISLAGLIYIADRSDIFDPSISWEGDEKTLGNIKHYENSIKHLLGNKYLIELSELKEKIESHPWVAKANIKRLFWNKIHIKLEAHDIALRWGDDGYISSNGIPFKPSELVDSDKPIAIVPESQAKTFFEDYKDFQLIINPLNISRFERNHIDKIWLDDGVQIILGNQIQHERLKRFVVVYEKLKKTSTKIKSKGIFDMRYPKGFALSYSP</sequence>
<evidence type="ECO:0000256" key="2">
    <source>
        <dbReference type="ARBA" id="ARBA00022519"/>
    </source>
</evidence>
<evidence type="ECO:0000313" key="9">
    <source>
        <dbReference type="EMBL" id="SUZ93951.1"/>
    </source>
</evidence>